<feature type="compositionally biased region" description="Low complexity" evidence="7">
    <location>
        <begin position="196"/>
        <end position="211"/>
    </location>
</feature>
<accession>A0A8J6BZ37</accession>
<dbReference type="Proteomes" id="UP000729402">
    <property type="component" value="Unassembled WGS sequence"/>
</dbReference>
<feature type="transmembrane region" description="Helical" evidence="6">
    <location>
        <begin position="44"/>
        <end position="63"/>
    </location>
</feature>
<evidence type="ECO:0000256" key="1">
    <source>
        <dbReference type="ARBA" id="ARBA00004477"/>
    </source>
</evidence>
<protein>
    <recommendedName>
        <fullName evidence="6">Reticulon-like protein</fullName>
    </recommendedName>
</protein>
<evidence type="ECO:0000256" key="5">
    <source>
        <dbReference type="ARBA" id="ARBA00023136"/>
    </source>
</evidence>
<dbReference type="GO" id="GO:0009617">
    <property type="term" value="P:response to bacterium"/>
    <property type="evidence" value="ECO:0007669"/>
    <property type="project" value="InterPro"/>
</dbReference>
<dbReference type="OrthoDB" id="567788at2759"/>
<keyword evidence="3 6" id="KW-0256">Endoplasmic reticulum</keyword>
<comment type="subcellular location">
    <subcellularLocation>
        <location evidence="1 6">Endoplasmic reticulum membrane</location>
        <topology evidence="1 6">Multi-pass membrane protein</topology>
    </subcellularLocation>
</comment>
<keyword evidence="4 6" id="KW-1133">Transmembrane helix</keyword>
<keyword evidence="5 6" id="KW-0472">Membrane</keyword>
<feature type="domain" description="Reticulon" evidence="8">
    <location>
        <begin position="12"/>
        <end position="61"/>
    </location>
</feature>
<evidence type="ECO:0000256" key="4">
    <source>
        <dbReference type="ARBA" id="ARBA00022989"/>
    </source>
</evidence>
<dbReference type="PANTHER" id="PTHR10994">
    <property type="entry name" value="RETICULON"/>
    <property type="match status" value="1"/>
</dbReference>
<evidence type="ECO:0000259" key="8">
    <source>
        <dbReference type="PROSITE" id="PS50845"/>
    </source>
</evidence>
<dbReference type="EMBL" id="JAAALK010000079">
    <property type="protein sequence ID" value="KAG8100767.1"/>
    <property type="molecule type" value="Genomic_DNA"/>
</dbReference>
<dbReference type="PROSITE" id="PS50845">
    <property type="entry name" value="RETICULON"/>
    <property type="match status" value="1"/>
</dbReference>
<keyword evidence="2 6" id="KW-0812">Transmembrane</keyword>
<dbReference type="InterPro" id="IPR045064">
    <property type="entry name" value="Reticulon-like"/>
</dbReference>
<comment type="caution">
    <text evidence="9">The sequence shown here is derived from an EMBL/GenBank/DDBJ whole genome shotgun (WGS) entry which is preliminary data.</text>
</comment>
<name>A0A8J6BZ37_ZIZPA</name>
<evidence type="ECO:0000313" key="10">
    <source>
        <dbReference type="Proteomes" id="UP000729402"/>
    </source>
</evidence>
<feature type="region of interest" description="Disordered" evidence="7">
    <location>
        <begin position="163"/>
        <end position="211"/>
    </location>
</feature>
<evidence type="ECO:0000256" key="3">
    <source>
        <dbReference type="ARBA" id="ARBA00022824"/>
    </source>
</evidence>
<organism evidence="9 10">
    <name type="scientific">Zizania palustris</name>
    <name type="common">Northern wild rice</name>
    <dbReference type="NCBI Taxonomy" id="103762"/>
    <lineage>
        <taxon>Eukaryota</taxon>
        <taxon>Viridiplantae</taxon>
        <taxon>Streptophyta</taxon>
        <taxon>Embryophyta</taxon>
        <taxon>Tracheophyta</taxon>
        <taxon>Spermatophyta</taxon>
        <taxon>Magnoliopsida</taxon>
        <taxon>Liliopsida</taxon>
        <taxon>Poales</taxon>
        <taxon>Poaceae</taxon>
        <taxon>BOP clade</taxon>
        <taxon>Oryzoideae</taxon>
        <taxon>Oryzeae</taxon>
        <taxon>Zizaniinae</taxon>
        <taxon>Zizania</taxon>
    </lineage>
</organism>
<reference evidence="9" key="1">
    <citation type="journal article" date="2021" name="bioRxiv">
        <title>Whole Genome Assembly and Annotation of Northern Wild Rice, Zizania palustris L., Supports a Whole Genome Duplication in the Zizania Genus.</title>
        <authorList>
            <person name="Haas M."/>
            <person name="Kono T."/>
            <person name="Macchietto M."/>
            <person name="Millas R."/>
            <person name="McGilp L."/>
            <person name="Shao M."/>
            <person name="Duquette J."/>
            <person name="Hirsch C.N."/>
            <person name="Kimball J."/>
        </authorList>
    </citation>
    <scope>NUCLEOTIDE SEQUENCE</scope>
    <source>
        <tissue evidence="9">Fresh leaf tissue</tissue>
    </source>
</reference>
<evidence type="ECO:0000256" key="7">
    <source>
        <dbReference type="SAM" id="MobiDB-lite"/>
    </source>
</evidence>
<sequence length="211" mass="23255">MADDPCLLVIIAADVLLWRNKKISSSVLAVATVVWVFFEWLDYHFLTIACVVLVLGMVVQFAWSTFAGMLNGYCWGKLLHFQSLKINTSKAKKGSEAGEPSFGGRGVKPKGAVIRSLDEPSEWGIKAPKLKDKIDEIPKDFTRLRESFEVLYLQDLFVASYASEEKPGRKSPPKVPSDRRSGALGRSSKSRRHPWASSAQGPSSSSYGASD</sequence>
<reference evidence="9" key="2">
    <citation type="submission" date="2021-02" db="EMBL/GenBank/DDBJ databases">
        <authorList>
            <person name="Kimball J.A."/>
            <person name="Haas M.W."/>
            <person name="Macchietto M."/>
            <person name="Kono T."/>
            <person name="Duquette J."/>
            <person name="Shao M."/>
        </authorList>
    </citation>
    <scope>NUCLEOTIDE SEQUENCE</scope>
    <source>
        <tissue evidence="9">Fresh leaf tissue</tissue>
    </source>
</reference>
<proteinExistence type="predicted"/>
<evidence type="ECO:0000313" key="9">
    <source>
        <dbReference type="EMBL" id="KAG8100767.1"/>
    </source>
</evidence>
<dbReference type="PANTHER" id="PTHR10994:SF93">
    <property type="entry name" value="RETICULON-LIKE PROTEIN"/>
    <property type="match status" value="1"/>
</dbReference>
<comment type="caution">
    <text evidence="6">Lacks conserved residue(s) required for the propagation of feature annotation.</text>
</comment>
<evidence type="ECO:0000256" key="2">
    <source>
        <dbReference type="ARBA" id="ARBA00022692"/>
    </source>
</evidence>
<dbReference type="Pfam" id="PF02453">
    <property type="entry name" value="Reticulon"/>
    <property type="match status" value="1"/>
</dbReference>
<dbReference type="InterPro" id="IPR003388">
    <property type="entry name" value="Reticulon"/>
</dbReference>
<gene>
    <name evidence="9" type="ORF">GUJ93_ZPchr0013g37111</name>
</gene>
<dbReference type="GO" id="GO:0005789">
    <property type="term" value="C:endoplasmic reticulum membrane"/>
    <property type="evidence" value="ECO:0007669"/>
    <property type="project" value="UniProtKB-SubCell"/>
</dbReference>
<dbReference type="AlphaFoldDB" id="A0A8J6BZ37"/>
<evidence type="ECO:0000256" key="6">
    <source>
        <dbReference type="RuleBase" id="RU363132"/>
    </source>
</evidence>
<keyword evidence="10" id="KW-1185">Reference proteome</keyword>